<dbReference type="RefSeq" id="WP_303276557.1">
    <property type="nucleotide sequence ID" value="NZ_JAUOEK010000055.1"/>
</dbReference>
<dbReference type="Proteomes" id="UP001176883">
    <property type="component" value="Unassembled WGS sequence"/>
</dbReference>
<comment type="caution">
    <text evidence="2">The sequence shown here is derived from an EMBL/GenBank/DDBJ whole genome shotgun (WGS) entry which is preliminary data.</text>
</comment>
<proteinExistence type="predicted"/>
<evidence type="ECO:0000313" key="2">
    <source>
        <dbReference type="EMBL" id="MDO5968875.1"/>
    </source>
</evidence>
<sequence>MEEEDDKNKKKGGKKDKKISQKVSNVNNEYLNESTIEVDENSGQIIGNQINKHFHGKTFIDPTIIWAPNEQKSTVSLHKKDIRAYAEKLKSHRGLILYGEDKTLLDDSIDKIIKKLSDIENFTQSNRRIFINVNKGNSGINTGLEFHNINLNTLIHPSFKRKLPTFIRIDISNLGFLNSLFEYEKSQYDSIIGEFERNNIFLICCLSSKVYEQAQASKEILQKLKNDYLLPFQTISFLETFFEYHFPKEVDILIGKLRGQHAKGLWGSKRTQKELYGQIMKGYNCNPEVVKALIIERGKASYEESKKSFIDSLPLAEEPQKSIIFTAAFFQNISVWEFQNILECLLGNRSIKREITKQIVDKKNRVKKIQNTETIKLFDIWQEHREDLLSNCKLEARQTANSRLSLDFTKIGIADEIRSHFQNALPLYFIEQFEILKKEGVFFDTKYSGQTLDNMHALIITMFDYNPATYTAELLINMYHEVIQENDHDIIAHAKFRRILSLILVLSSDDKYKDSITTFLNYLLEFKFSSTLLYTLEEFVISGEIDSIFWAKKILDTNPKREVYNRVLRILIYDVANTSSKNYQKLKEINSWIGSEVKGHEHNLTASHFAAFSFLYQISDLRLEIEQYGEWPSKHPLFKSLDEADDYNAYFIFLISWLFNEHSYNLLIGSFNSNQEAHQIDIKEAVTQYLTYILESWSLVIQGTEVNEKTSIATDINEAFIKALLEVLARTQLNEIRINLGVLAKNYTKEIGKALRSSEPEKEKVVRYFNAKKTIVLHLKLEIETSLKTKK</sequence>
<protein>
    <recommendedName>
        <fullName evidence="4">ATPase AAA-type core domain-containing protein</fullName>
    </recommendedName>
</protein>
<dbReference type="EMBL" id="JAUOEK010000055">
    <property type="protein sequence ID" value="MDO5968875.1"/>
    <property type="molecule type" value="Genomic_DNA"/>
</dbReference>
<evidence type="ECO:0000256" key="1">
    <source>
        <dbReference type="SAM" id="MobiDB-lite"/>
    </source>
</evidence>
<evidence type="ECO:0008006" key="4">
    <source>
        <dbReference type="Google" id="ProtNLM"/>
    </source>
</evidence>
<reference evidence="2" key="1">
    <citation type="submission" date="2023-07" db="EMBL/GenBank/DDBJ databases">
        <title>Two novel species in the genus Flavivirga.</title>
        <authorList>
            <person name="Kwon K."/>
        </authorList>
    </citation>
    <scope>NUCLEOTIDE SEQUENCE</scope>
    <source>
        <strain evidence="2">KCTC 52353</strain>
    </source>
</reference>
<name>A0ABT8W6Y1_9FLAO</name>
<keyword evidence="3" id="KW-1185">Reference proteome</keyword>
<evidence type="ECO:0000313" key="3">
    <source>
        <dbReference type="Proteomes" id="UP001176883"/>
    </source>
</evidence>
<feature type="region of interest" description="Disordered" evidence="1">
    <location>
        <begin position="1"/>
        <end position="21"/>
    </location>
</feature>
<gene>
    <name evidence="2" type="ORF">Q4Q35_03565</name>
</gene>
<organism evidence="2 3">
    <name type="scientific">Flavivirga aquimarina</name>
    <dbReference type="NCBI Taxonomy" id="2027862"/>
    <lineage>
        <taxon>Bacteria</taxon>
        <taxon>Pseudomonadati</taxon>
        <taxon>Bacteroidota</taxon>
        <taxon>Flavobacteriia</taxon>
        <taxon>Flavobacteriales</taxon>
        <taxon>Flavobacteriaceae</taxon>
        <taxon>Flavivirga</taxon>
    </lineage>
</organism>
<accession>A0ABT8W6Y1</accession>